<evidence type="ECO:0000313" key="5">
    <source>
        <dbReference type="EMBL" id="MEK8034871.1"/>
    </source>
</evidence>
<proteinExistence type="predicted"/>
<dbReference type="PROSITE" id="PS50887">
    <property type="entry name" value="GGDEF"/>
    <property type="match status" value="1"/>
</dbReference>
<dbReference type="InterPro" id="IPR029787">
    <property type="entry name" value="Nucleotide_cyclase"/>
</dbReference>
<dbReference type="SUPFAM" id="SSF141868">
    <property type="entry name" value="EAL domain-like"/>
    <property type="match status" value="1"/>
</dbReference>
<evidence type="ECO:0000259" key="4">
    <source>
        <dbReference type="PROSITE" id="PS50887"/>
    </source>
</evidence>
<dbReference type="SUPFAM" id="SSF158472">
    <property type="entry name" value="HAMP domain-like"/>
    <property type="match status" value="1"/>
</dbReference>
<evidence type="ECO:0000259" key="2">
    <source>
        <dbReference type="PROSITE" id="PS50883"/>
    </source>
</evidence>
<comment type="caution">
    <text evidence="5">The sequence shown here is derived from an EMBL/GenBank/DDBJ whole genome shotgun (WGS) entry which is preliminary data.</text>
</comment>
<keyword evidence="6" id="KW-1185">Reference proteome</keyword>
<dbReference type="Gene3D" id="3.30.70.270">
    <property type="match status" value="1"/>
</dbReference>
<feature type="domain" description="GGDEF" evidence="4">
    <location>
        <begin position="281"/>
        <end position="412"/>
    </location>
</feature>
<dbReference type="InterPro" id="IPR001633">
    <property type="entry name" value="EAL_dom"/>
</dbReference>
<dbReference type="Pfam" id="PF00990">
    <property type="entry name" value="GGDEF"/>
    <property type="match status" value="1"/>
</dbReference>
<evidence type="ECO:0000256" key="1">
    <source>
        <dbReference type="SAM" id="Phobius"/>
    </source>
</evidence>
<dbReference type="InterPro" id="IPR050706">
    <property type="entry name" value="Cyclic-di-GMP_PDE-like"/>
</dbReference>
<keyword evidence="1" id="KW-1133">Transmembrane helix</keyword>
<dbReference type="InterPro" id="IPR043128">
    <property type="entry name" value="Rev_trsase/Diguanyl_cyclase"/>
</dbReference>
<feature type="transmembrane region" description="Helical" evidence="1">
    <location>
        <begin position="172"/>
        <end position="192"/>
    </location>
</feature>
<sequence length="680" mass="74283">MFALLVASAGLALHHVRQMSATIAALRSADLERLWLTSNVNEEANDGARKLIVLLAAPRELRPQVYAEIDAAHRRLDSSMALLARLLERGDRHPGFSLMLDCLQRYRSAYRETAELIEADDHVAAKLSIIDRVDVELSMLISATQNLDETERDRLSERLSELDQMLARDRTVLLGLGSVGGLLALALTIWVYRGVAKPLRAVARAARQLSRGNYDQLLAESPPNEVGDIGQAFNQLARAVRQREAALRELIEIDPLTGLLQRDRFIEMQSAAVRETAAGQSRTVLVCFDIERLKSINSLLGFDAGDEAIKHVAKRAQALAAPAGTAARLGGGTFVAILPLKGHETAAERAKAYRAAMDQSLTWNGHAMDLAVTLGFAICSVHGETLPELIRRAEQALYEAKRTRAPIAAYSPSIEAARLDHLSLLSELQQAIERGELVPFLQPKLCLRSNTIASAEALVRWRHPTRGWIPPAEFIPFAESTGRIVDVTRCMLSQCAELLSRHLPSIQLAVNVSTYDLRDPSFVSMIQTLLSEHSLTPDRLRIEITESGLLDTGTEPIGRLAALRDLGVGVSIDDFGTGQSSLAYLRRLPANELKIDRSFVSGADRDAGRQEMLSAIVRMAHGMGLAVTAEGAETAAEVNLLREIGCDYAQGFAIGRPMSVTEFIATMGAQLTIETHDGND</sequence>
<dbReference type="Pfam" id="PF00563">
    <property type="entry name" value="EAL"/>
    <property type="match status" value="1"/>
</dbReference>
<evidence type="ECO:0000259" key="3">
    <source>
        <dbReference type="PROSITE" id="PS50885"/>
    </source>
</evidence>
<organism evidence="5 6">
    <name type="scientific">Ideonella lacteola</name>
    <dbReference type="NCBI Taxonomy" id="2984193"/>
    <lineage>
        <taxon>Bacteria</taxon>
        <taxon>Pseudomonadati</taxon>
        <taxon>Pseudomonadota</taxon>
        <taxon>Betaproteobacteria</taxon>
        <taxon>Burkholderiales</taxon>
        <taxon>Sphaerotilaceae</taxon>
        <taxon>Ideonella</taxon>
    </lineage>
</organism>
<dbReference type="PROSITE" id="PS50885">
    <property type="entry name" value="HAMP"/>
    <property type="match status" value="1"/>
</dbReference>
<keyword evidence="1" id="KW-0812">Transmembrane</keyword>
<dbReference type="PANTHER" id="PTHR33121">
    <property type="entry name" value="CYCLIC DI-GMP PHOSPHODIESTERASE PDEF"/>
    <property type="match status" value="1"/>
</dbReference>
<feature type="domain" description="HAMP" evidence="3">
    <location>
        <begin position="193"/>
        <end position="245"/>
    </location>
</feature>
<accession>A0ABU9BY15</accession>
<dbReference type="Gene3D" id="3.20.20.450">
    <property type="entry name" value="EAL domain"/>
    <property type="match status" value="1"/>
</dbReference>
<reference evidence="5 6" key="1">
    <citation type="submission" date="2024-04" db="EMBL/GenBank/DDBJ databases">
        <title>Novel species of the genus Ideonella isolated from streams.</title>
        <authorList>
            <person name="Lu H."/>
        </authorList>
    </citation>
    <scope>NUCLEOTIDE SEQUENCE [LARGE SCALE GENOMIC DNA]</scope>
    <source>
        <strain evidence="5 6">DXS29W</strain>
    </source>
</reference>
<keyword evidence="1" id="KW-0472">Membrane</keyword>
<protein>
    <submittedName>
        <fullName evidence="5">EAL domain-containing protein</fullName>
    </submittedName>
</protein>
<feature type="domain" description="EAL" evidence="2">
    <location>
        <begin position="421"/>
        <end position="671"/>
    </location>
</feature>
<dbReference type="SMART" id="SM00052">
    <property type="entry name" value="EAL"/>
    <property type="match status" value="1"/>
</dbReference>
<dbReference type="Gene3D" id="6.10.340.10">
    <property type="match status" value="1"/>
</dbReference>
<dbReference type="InterPro" id="IPR035919">
    <property type="entry name" value="EAL_sf"/>
</dbReference>
<dbReference type="EMBL" id="JBBUTG010000038">
    <property type="protein sequence ID" value="MEK8034871.1"/>
    <property type="molecule type" value="Genomic_DNA"/>
</dbReference>
<dbReference type="InterPro" id="IPR003660">
    <property type="entry name" value="HAMP_dom"/>
</dbReference>
<evidence type="ECO:0000313" key="6">
    <source>
        <dbReference type="Proteomes" id="UP001371218"/>
    </source>
</evidence>
<dbReference type="SMART" id="SM00267">
    <property type="entry name" value="GGDEF"/>
    <property type="match status" value="1"/>
</dbReference>
<dbReference type="NCBIfam" id="TIGR00254">
    <property type="entry name" value="GGDEF"/>
    <property type="match status" value="1"/>
</dbReference>
<dbReference type="CDD" id="cd01948">
    <property type="entry name" value="EAL"/>
    <property type="match status" value="1"/>
</dbReference>
<dbReference type="CDD" id="cd06225">
    <property type="entry name" value="HAMP"/>
    <property type="match status" value="1"/>
</dbReference>
<dbReference type="SMART" id="SM00304">
    <property type="entry name" value="HAMP"/>
    <property type="match status" value="1"/>
</dbReference>
<name>A0ABU9BY15_9BURK</name>
<dbReference type="RefSeq" id="WP_341429305.1">
    <property type="nucleotide sequence ID" value="NZ_JBBUTG010000038.1"/>
</dbReference>
<dbReference type="SUPFAM" id="SSF55073">
    <property type="entry name" value="Nucleotide cyclase"/>
    <property type="match status" value="1"/>
</dbReference>
<dbReference type="CDD" id="cd01949">
    <property type="entry name" value="GGDEF"/>
    <property type="match status" value="1"/>
</dbReference>
<dbReference type="Pfam" id="PF00672">
    <property type="entry name" value="HAMP"/>
    <property type="match status" value="1"/>
</dbReference>
<gene>
    <name evidence="5" type="ORF">AACH06_28990</name>
</gene>
<dbReference type="InterPro" id="IPR000160">
    <property type="entry name" value="GGDEF_dom"/>
</dbReference>
<dbReference type="PANTHER" id="PTHR33121:SF70">
    <property type="entry name" value="SIGNALING PROTEIN YKOW"/>
    <property type="match status" value="1"/>
</dbReference>
<dbReference type="Proteomes" id="UP001371218">
    <property type="component" value="Unassembled WGS sequence"/>
</dbReference>
<dbReference type="PROSITE" id="PS50883">
    <property type="entry name" value="EAL"/>
    <property type="match status" value="1"/>
</dbReference>